<accession>A0A3B0TAS3</accession>
<organism evidence="2">
    <name type="scientific">hydrothermal vent metagenome</name>
    <dbReference type="NCBI Taxonomy" id="652676"/>
    <lineage>
        <taxon>unclassified sequences</taxon>
        <taxon>metagenomes</taxon>
        <taxon>ecological metagenomes</taxon>
    </lineage>
</organism>
<name>A0A3B0TAS3_9ZZZZ</name>
<evidence type="ECO:0000256" key="1">
    <source>
        <dbReference type="SAM" id="Phobius"/>
    </source>
</evidence>
<feature type="transmembrane region" description="Helical" evidence="1">
    <location>
        <begin position="12"/>
        <end position="32"/>
    </location>
</feature>
<sequence>MDARGEKYRPFLLIPMAQSLYQLIIIIMSWWQSRLNDVDIRLYITIVLGIILAINFYYNNKYYPKGKIAPKNRTTIKPSENEN</sequence>
<evidence type="ECO:0000313" key="2">
    <source>
        <dbReference type="EMBL" id="VAW11602.1"/>
    </source>
</evidence>
<keyword evidence="1" id="KW-0472">Membrane</keyword>
<reference evidence="2" key="1">
    <citation type="submission" date="2018-06" db="EMBL/GenBank/DDBJ databases">
        <authorList>
            <person name="Zhirakovskaya E."/>
        </authorList>
    </citation>
    <scope>NUCLEOTIDE SEQUENCE</scope>
</reference>
<dbReference type="EMBL" id="UOEL01000067">
    <property type="protein sequence ID" value="VAW11602.1"/>
    <property type="molecule type" value="Genomic_DNA"/>
</dbReference>
<proteinExistence type="predicted"/>
<keyword evidence="1" id="KW-0812">Transmembrane</keyword>
<dbReference type="AlphaFoldDB" id="A0A3B0TAS3"/>
<protein>
    <submittedName>
        <fullName evidence="2">Uncharacterized protein</fullName>
    </submittedName>
</protein>
<gene>
    <name evidence="2" type="ORF">MNBD_BACTEROID03-475</name>
</gene>
<feature type="transmembrane region" description="Helical" evidence="1">
    <location>
        <begin position="38"/>
        <end position="58"/>
    </location>
</feature>
<keyword evidence="1" id="KW-1133">Transmembrane helix</keyword>